<accession>A0A0C9YZ91</accession>
<dbReference type="AlphaFoldDB" id="A0A0C9YZ91"/>
<proteinExistence type="predicted"/>
<evidence type="ECO:0000313" key="1">
    <source>
        <dbReference type="EMBL" id="KIK22056.1"/>
    </source>
</evidence>
<keyword evidence="2" id="KW-1185">Reference proteome</keyword>
<sequence>MPPSSRQHTNNTTLCTSSVPICRPSLRRNSREMGMCIWQFLTLARLHLSHYFPSLYNRPSADALILLKAHRRSTPFGWCPVRGEPSLCRIDLSCVNLKCD</sequence>
<dbReference type="HOGENOM" id="CLU_2307148_0_0_1"/>
<evidence type="ECO:0000313" key="2">
    <source>
        <dbReference type="Proteomes" id="UP000054018"/>
    </source>
</evidence>
<gene>
    <name evidence="1" type="ORF">PISMIDRAFT_530213</name>
</gene>
<protein>
    <submittedName>
        <fullName evidence="1">Uncharacterized protein</fullName>
    </submittedName>
</protein>
<dbReference type="Proteomes" id="UP000054018">
    <property type="component" value="Unassembled WGS sequence"/>
</dbReference>
<reference evidence="2" key="2">
    <citation type="submission" date="2015-01" db="EMBL/GenBank/DDBJ databases">
        <title>Evolutionary Origins and Diversification of the Mycorrhizal Mutualists.</title>
        <authorList>
            <consortium name="DOE Joint Genome Institute"/>
            <consortium name="Mycorrhizal Genomics Consortium"/>
            <person name="Kohler A."/>
            <person name="Kuo A."/>
            <person name="Nagy L.G."/>
            <person name="Floudas D."/>
            <person name="Copeland A."/>
            <person name="Barry K.W."/>
            <person name="Cichocki N."/>
            <person name="Veneault-Fourrey C."/>
            <person name="LaButti K."/>
            <person name="Lindquist E.A."/>
            <person name="Lipzen A."/>
            <person name="Lundell T."/>
            <person name="Morin E."/>
            <person name="Murat C."/>
            <person name="Riley R."/>
            <person name="Ohm R."/>
            <person name="Sun H."/>
            <person name="Tunlid A."/>
            <person name="Henrissat B."/>
            <person name="Grigoriev I.V."/>
            <person name="Hibbett D.S."/>
            <person name="Martin F."/>
        </authorList>
    </citation>
    <scope>NUCLEOTIDE SEQUENCE [LARGE SCALE GENOMIC DNA]</scope>
    <source>
        <strain evidence="2">441</strain>
    </source>
</reference>
<reference evidence="1 2" key="1">
    <citation type="submission" date="2014-04" db="EMBL/GenBank/DDBJ databases">
        <authorList>
            <consortium name="DOE Joint Genome Institute"/>
            <person name="Kuo A."/>
            <person name="Kohler A."/>
            <person name="Costa M.D."/>
            <person name="Nagy L.G."/>
            <person name="Floudas D."/>
            <person name="Copeland A."/>
            <person name="Barry K.W."/>
            <person name="Cichocki N."/>
            <person name="Veneault-Fourrey C."/>
            <person name="LaButti K."/>
            <person name="Lindquist E.A."/>
            <person name="Lipzen A."/>
            <person name="Lundell T."/>
            <person name="Morin E."/>
            <person name="Murat C."/>
            <person name="Sun H."/>
            <person name="Tunlid A."/>
            <person name="Henrissat B."/>
            <person name="Grigoriev I.V."/>
            <person name="Hibbett D.S."/>
            <person name="Martin F."/>
            <person name="Nordberg H.P."/>
            <person name="Cantor M.N."/>
            <person name="Hua S.X."/>
        </authorList>
    </citation>
    <scope>NUCLEOTIDE SEQUENCE [LARGE SCALE GENOMIC DNA]</scope>
    <source>
        <strain evidence="1 2">441</strain>
    </source>
</reference>
<organism evidence="1 2">
    <name type="scientific">Pisolithus microcarpus 441</name>
    <dbReference type="NCBI Taxonomy" id="765257"/>
    <lineage>
        <taxon>Eukaryota</taxon>
        <taxon>Fungi</taxon>
        <taxon>Dikarya</taxon>
        <taxon>Basidiomycota</taxon>
        <taxon>Agaricomycotina</taxon>
        <taxon>Agaricomycetes</taxon>
        <taxon>Agaricomycetidae</taxon>
        <taxon>Boletales</taxon>
        <taxon>Sclerodermatineae</taxon>
        <taxon>Pisolithaceae</taxon>
        <taxon>Pisolithus</taxon>
    </lineage>
</organism>
<dbReference type="EMBL" id="KN833744">
    <property type="protein sequence ID" value="KIK22056.1"/>
    <property type="molecule type" value="Genomic_DNA"/>
</dbReference>
<name>A0A0C9YZ91_9AGAM</name>